<gene>
    <name evidence="1" type="ORF">COZ71_02750</name>
</gene>
<dbReference type="InterPro" id="IPR014756">
    <property type="entry name" value="Ig_E-set"/>
</dbReference>
<proteinExistence type="predicted"/>
<name>A0A2M7JDW3_9BACT</name>
<reference evidence="2" key="1">
    <citation type="submission" date="2017-09" db="EMBL/GenBank/DDBJ databases">
        <title>Depth-based differentiation of microbial function through sediment-hosted aquifers and enrichment of novel symbionts in the deep terrestrial subsurface.</title>
        <authorList>
            <person name="Probst A.J."/>
            <person name="Ladd B."/>
            <person name="Jarett J.K."/>
            <person name="Geller-Mcgrath D.E."/>
            <person name="Sieber C.M.K."/>
            <person name="Emerson J.B."/>
            <person name="Anantharaman K."/>
            <person name="Thomas B.C."/>
            <person name="Malmstrom R."/>
            <person name="Stieglmeier M."/>
            <person name="Klingl A."/>
            <person name="Woyke T."/>
            <person name="Ryan C.M."/>
            <person name="Banfield J.F."/>
        </authorList>
    </citation>
    <scope>NUCLEOTIDE SEQUENCE [LARGE SCALE GENOMIC DNA]</scope>
</reference>
<dbReference type="InterPro" id="IPR013783">
    <property type="entry name" value="Ig-like_fold"/>
</dbReference>
<dbReference type="SUPFAM" id="SSF81296">
    <property type="entry name" value="E set domains"/>
    <property type="match status" value="1"/>
</dbReference>
<comment type="caution">
    <text evidence="1">The sequence shown here is derived from an EMBL/GenBank/DDBJ whole genome shotgun (WGS) entry which is preliminary data.</text>
</comment>
<accession>A0A2M7JDW3</accession>
<evidence type="ECO:0000313" key="1">
    <source>
        <dbReference type="EMBL" id="PIX17546.1"/>
    </source>
</evidence>
<organism evidence="1 2">
    <name type="scientific">Candidatus Desantisbacteria bacterium CG_4_8_14_3_um_filter_40_12</name>
    <dbReference type="NCBI Taxonomy" id="1974545"/>
    <lineage>
        <taxon>Bacteria</taxon>
        <taxon>Candidatus Desantisiibacteriota</taxon>
    </lineage>
</organism>
<feature type="non-terminal residue" evidence="1">
    <location>
        <position position="1"/>
    </location>
</feature>
<dbReference type="Gene3D" id="2.60.40.10">
    <property type="entry name" value="Immunoglobulins"/>
    <property type="match status" value="1"/>
</dbReference>
<evidence type="ECO:0008006" key="3">
    <source>
        <dbReference type="Google" id="ProtNLM"/>
    </source>
</evidence>
<feature type="non-terminal residue" evidence="1">
    <location>
        <position position="121"/>
    </location>
</feature>
<protein>
    <recommendedName>
        <fullName evidence="3">IPT/TIG domain-containing protein</fullName>
    </recommendedName>
</protein>
<dbReference type="AlphaFoldDB" id="A0A2M7JDW3"/>
<sequence length="121" mass="12558">TTFIVNTQPCGTTTITANGIITASNTFVILPQIISWTPTSGTVGSQVSIAGDGYGDAEQVKILFGTNGIITTTTASSEGSFSTIFIVNTQSYGTTTVIAIGSSSGRQVMRTYQILPNIISI</sequence>
<dbReference type="Proteomes" id="UP000229297">
    <property type="component" value="Unassembled WGS sequence"/>
</dbReference>
<evidence type="ECO:0000313" key="2">
    <source>
        <dbReference type="Proteomes" id="UP000229297"/>
    </source>
</evidence>
<dbReference type="EMBL" id="PFIC01000074">
    <property type="protein sequence ID" value="PIX17546.1"/>
    <property type="molecule type" value="Genomic_DNA"/>
</dbReference>